<dbReference type="OrthoDB" id="439917at2759"/>
<proteinExistence type="predicted"/>
<protein>
    <submittedName>
        <fullName evidence="2">Uncharacterized protein</fullName>
    </submittedName>
</protein>
<reference evidence="3" key="2">
    <citation type="submission" date="2017-12" db="EMBL/GenBank/DDBJ databases">
        <title>Genome sequence of the Bar-tailed Godwit (Limosa lapponica baueri).</title>
        <authorList>
            <person name="Lima N.C.B."/>
            <person name="Parody-Merino A.M."/>
            <person name="Battley P.F."/>
            <person name="Fidler A.E."/>
            <person name="Prosdocimi F."/>
        </authorList>
    </citation>
    <scope>NUCLEOTIDE SEQUENCE [LARGE SCALE GENOMIC DNA]</scope>
</reference>
<evidence type="ECO:0000313" key="3">
    <source>
        <dbReference type="Proteomes" id="UP000233556"/>
    </source>
</evidence>
<evidence type="ECO:0000256" key="1">
    <source>
        <dbReference type="SAM" id="Coils"/>
    </source>
</evidence>
<dbReference type="AlphaFoldDB" id="A0A2I0U7R9"/>
<evidence type="ECO:0000313" key="2">
    <source>
        <dbReference type="EMBL" id="PKU42117.1"/>
    </source>
</evidence>
<name>A0A2I0U7R9_LIMLA</name>
<keyword evidence="3" id="KW-1185">Reference proteome</keyword>
<reference evidence="3" key="1">
    <citation type="submission" date="2017-11" db="EMBL/GenBank/DDBJ databases">
        <authorList>
            <person name="Lima N.C."/>
            <person name="Parody-Merino A.M."/>
            <person name="Battley P.F."/>
            <person name="Fidler A.E."/>
            <person name="Prosdocimi F."/>
        </authorList>
    </citation>
    <scope>NUCLEOTIDE SEQUENCE [LARGE SCALE GENOMIC DNA]</scope>
</reference>
<organism evidence="2 3">
    <name type="scientific">Limosa lapponica baueri</name>
    <dbReference type="NCBI Taxonomy" id="1758121"/>
    <lineage>
        <taxon>Eukaryota</taxon>
        <taxon>Metazoa</taxon>
        <taxon>Chordata</taxon>
        <taxon>Craniata</taxon>
        <taxon>Vertebrata</taxon>
        <taxon>Euteleostomi</taxon>
        <taxon>Archelosauria</taxon>
        <taxon>Archosauria</taxon>
        <taxon>Dinosauria</taxon>
        <taxon>Saurischia</taxon>
        <taxon>Theropoda</taxon>
        <taxon>Coelurosauria</taxon>
        <taxon>Aves</taxon>
        <taxon>Neognathae</taxon>
        <taxon>Neoaves</taxon>
        <taxon>Charadriiformes</taxon>
        <taxon>Scolopacidae</taxon>
        <taxon>Limosa</taxon>
    </lineage>
</organism>
<gene>
    <name evidence="2" type="ORF">llap_7589</name>
</gene>
<dbReference type="Proteomes" id="UP000233556">
    <property type="component" value="Unassembled WGS sequence"/>
</dbReference>
<keyword evidence="1" id="KW-0175">Coiled coil</keyword>
<feature type="coiled-coil region" evidence="1">
    <location>
        <begin position="252"/>
        <end position="310"/>
    </location>
</feature>
<accession>A0A2I0U7R9</accession>
<dbReference type="EMBL" id="KZ506031">
    <property type="protein sequence ID" value="PKU42117.1"/>
    <property type="molecule type" value="Genomic_DNA"/>
</dbReference>
<sequence length="317" mass="36244">MMLFSNDIFDRHETAFVCFVLFQVLFTGSQQCFENYQTTRFYGTSGNSHSTCKVIQQNLIPLLKSTVQMLEENSKSCVSTETSETASTSQGTQDALMTQEGELTVVDPATLSTREFVIYQYGISILQFLRFHIDALKACLSETFSLRLQLSAVPQGDESSGISQMLLKEEPFFKEDINLISQLFEVKVKSITDTEAFEKNNFLLHTKSEEPPSDKLLMKKKEHFLHALTSYEKGNFGWRTRFEEETCTSLSASELEDRVDVLTEELVDIIEDEHQFLNSEGNEDLLFYYLEITSLEKDCLVKQIDVLEEKIALGRKV</sequence>